<dbReference type="Gene3D" id="3.90.1410.10">
    <property type="entry name" value="set domain protein methyltransferase, domain 1"/>
    <property type="match status" value="1"/>
</dbReference>
<keyword evidence="1" id="KW-0489">Methyltransferase</keyword>
<evidence type="ECO:0000313" key="3">
    <source>
        <dbReference type="EMBL" id="CCC67363.1"/>
    </source>
</evidence>
<dbReference type="InterPro" id="IPR001214">
    <property type="entry name" value="SET_dom"/>
</dbReference>
<dbReference type="HOGENOM" id="CLU_017135_0_0_1"/>
<evidence type="ECO:0000256" key="1">
    <source>
        <dbReference type="PIRNR" id="PIRNR011771"/>
    </source>
</evidence>
<accession>G0V7B5</accession>
<feature type="domain" description="SET" evidence="2">
    <location>
        <begin position="27"/>
        <end position="274"/>
    </location>
</feature>
<name>G0V7B5_NAUCA</name>
<comment type="similarity">
    <text evidence="1">Belongs to the class V-like SAM-binding methyltransferase superfamily. Histone-lysine methyltransferase family. SETD6 subfamily.</text>
</comment>
<dbReference type="Pfam" id="PF00856">
    <property type="entry name" value="SET"/>
    <property type="match status" value="1"/>
</dbReference>
<dbReference type="OrthoDB" id="341421at2759"/>
<gene>
    <name evidence="3" type="primary">NCAS0A08050</name>
    <name evidence="3" type="ordered locus">NCAS_0A08050</name>
</gene>
<dbReference type="AlphaFoldDB" id="G0V7B5"/>
<dbReference type="KEGG" id="ncs:NCAS_0A08050"/>
<evidence type="ECO:0000259" key="2">
    <source>
        <dbReference type="PROSITE" id="PS50280"/>
    </source>
</evidence>
<dbReference type="EC" id="2.1.1.-" evidence="1"/>
<reference evidence="3 4" key="1">
    <citation type="journal article" date="2011" name="Proc. Natl. Acad. Sci. U.S.A.">
        <title>Evolutionary erosion of yeast sex chromosomes by mating-type switching accidents.</title>
        <authorList>
            <person name="Gordon J.L."/>
            <person name="Armisen D."/>
            <person name="Proux-Wera E."/>
            <person name="Oheigeartaigh S.S."/>
            <person name="Byrne K.P."/>
            <person name="Wolfe K.H."/>
        </authorList>
    </citation>
    <scope>NUCLEOTIDE SEQUENCE [LARGE SCALE GENOMIC DNA]</scope>
    <source>
        <strain evidence="4">ATCC 76901 / BCRC 22586 / CBS 4309 / NBRC 1992 / NRRL Y-12630</strain>
    </source>
</reference>
<dbReference type="STRING" id="1064592.G0V7B5"/>
<proteinExistence type="inferred from homology"/>
<comment type="function">
    <text evidence="1">S-adenosyl-L-methionine-dependent protein-lysine N-methyltransferase that monomethylates 60S ribosomal protein L42.</text>
</comment>
<dbReference type="GO" id="GO:0016279">
    <property type="term" value="F:protein-lysine N-methyltransferase activity"/>
    <property type="evidence" value="ECO:0007669"/>
    <property type="project" value="UniProtKB-UniRule"/>
</dbReference>
<dbReference type="InterPro" id="IPR050600">
    <property type="entry name" value="SETD3_SETD6_MTase"/>
</dbReference>
<dbReference type="Proteomes" id="UP000001640">
    <property type="component" value="Chromosome 1"/>
</dbReference>
<protein>
    <recommendedName>
        <fullName evidence="1">Ribosomal lysine N-methyltransferase 4</fullName>
        <ecNumber evidence="1">2.1.1.-</ecNumber>
    </recommendedName>
</protein>
<dbReference type="GO" id="GO:0032259">
    <property type="term" value="P:methylation"/>
    <property type="evidence" value="ECO:0007669"/>
    <property type="project" value="UniProtKB-KW"/>
</dbReference>
<comment type="subcellular location">
    <subcellularLocation>
        <location evidence="1">Nucleus</location>
    </subcellularLocation>
</comment>
<keyword evidence="1" id="KW-0808">Transferase</keyword>
<reference key="2">
    <citation type="submission" date="2011-08" db="EMBL/GenBank/DDBJ databases">
        <title>Genome sequence of Naumovozyma castellii.</title>
        <authorList>
            <person name="Gordon J.L."/>
            <person name="Armisen D."/>
            <person name="Proux-Wera E."/>
            <person name="OhEigeartaigh S.S."/>
            <person name="Byrne K.P."/>
            <person name="Wolfe K.H."/>
        </authorList>
    </citation>
    <scope>NUCLEOTIDE SEQUENCE</scope>
    <source>
        <strain>Type strain:CBS 4309</strain>
    </source>
</reference>
<keyword evidence="1" id="KW-0539">Nucleus</keyword>
<sequence length="499" mass="57486">MTVDAFLKNTENFHSWLTNSVGYKLSPKIKIADGRDTNQGRFILATEDIKTDELLFEIPRESILNVLTSSLVSEYPAWENILLDGDVGHWEGLIICMLFEIKVKKNMSKWAPYFDVLPESTDLNSLMYWTAEELEALKPSLVLDRIGNDGAHQMHEKVMELIRTFEKDHSVDLSFGTITWEDFLYVASIIMSYSFDVELPPTSADENEEDDEVEEDVEQTVRNEGSLKSMIPLADTLNSDTNKCNAHLIYDEDSLKMRAISNIKAGEQVYNIYGNHPNAEILRRYGYVEWEGSKYDFGELPLEVIIETLHEQYDIPIEKIRKILKIFQTDEAILELVDDEDIIVDAYDCYVDGELGPEVVVLLQIFCILLQTPNLKKILKSSMVKLLQRVTKKCLQLIERGLITEQCLILWEKCIRKRLLSYNHVTPVSASMQFTGDTHELRLKMASKVLDTEMKSLNNCLLSLEKQYKTLPDEKLLTNILKRNAEADDEPKNRKKPRR</sequence>
<dbReference type="EMBL" id="HE576752">
    <property type="protein sequence ID" value="CCC67363.1"/>
    <property type="molecule type" value="Genomic_DNA"/>
</dbReference>
<dbReference type="PANTHER" id="PTHR13271:SF34">
    <property type="entry name" value="N-LYSINE METHYLTRANSFERASE SETD6"/>
    <property type="match status" value="1"/>
</dbReference>
<keyword evidence="1" id="KW-0949">S-adenosyl-L-methionine</keyword>
<dbReference type="PROSITE" id="PS50280">
    <property type="entry name" value="SET"/>
    <property type="match status" value="1"/>
</dbReference>
<dbReference type="RefSeq" id="XP_003673744.1">
    <property type="nucleotide sequence ID" value="XM_003673696.1"/>
</dbReference>
<dbReference type="FunFam" id="3.90.1410.10:FF:000007">
    <property type="entry name" value="Ribosomal lysine N-methyltransferase 4"/>
    <property type="match status" value="1"/>
</dbReference>
<dbReference type="GeneID" id="96900842"/>
<organism evidence="3 4">
    <name type="scientific">Naumovozyma castellii</name>
    <name type="common">Yeast</name>
    <name type="synonym">Saccharomyces castellii</name>
    <dbReference type="NCBI Taxonomy" id="27288"/>
    <lineage>
        <taxon>Eukaryota</taxon>
        <taxon>Fungi</taxon>
        <taxon>Dikarya</taxon>
        <taxon>Ascomycota</taxon>
        <taxon>Saccharomycotina</taxon>
        <taxon>Saccharomycetes</taxon>
        <taxon>Saccharomycetales</taxon>
        <taxon>Saccharomycetaceae</taxon>
        <taxon>Naumovozyma</taxon>
    </lineage>
</organism>
<dbReference type="eggNOG" id="KOG1338">
    <property type="taxonomic scope" value="Eukaryota"/>
</dbReference>
<dbReference type="InterPro" id="IPR046341">
    <property type="entry name" value="SET_dom_sf"/>
</dbReference>
<dbReference type="GO" id="GO:0005634">
    <property type="term" value="C:nucleus"/>
    <property type="evidence" value="ECO:0007669"/>
    <property type="project" value="UniProtKB-SubCell"/>
</dbReference>
<dbReference type="FunCoup" id="G0V7B5">
    <property type="interactions" value="310"/>
</dbReference>
<dbReference type="InParanoid" id="G0V7B5"/>
<keyword evidence="4" id="KW-1185">Reference proteome</keyword>
<evidence type="ECO:0000313" key="4">
    <source>
        <dbReference type="Proteomes" id="UP000001640"/>
    </source>
</evidence>
<dbReference type="OMA" id="WEGLIIC"/>
<dbReference type="SUPFAM" id="SSF82199">
    <property type="entry name" value="SET domain"/>
    <property type="match status" value="1"/>
</dbReference>
<dbReference type="PANTHER" id="PTHR13271">
    <property type="entry name" value="UNCHARACTERIZED PUTATIVE METHYLTRANSFERASE"/>
    <property type="match status" value="1"/>
</dbReference>
<dbReference type="PIRSF" id="PIRSF011771">
    <property type="entry name" value="RMS1_SET"/>
    <property type="match status" value="1"/>
</dbReference>
<dbReference type="InterPro" id="IPR011383">
    <property type="entry name" value="N-lys_methylase_SETD6"/>
</dbReference>